<proteinExistence type="predicted"/>
<dbReference type="EMBL" id="LT934118">
    <property type="protein sequence ID" value="VAI05530.1"/>
    <property type="molecule type" value="Genomic_DNA"/>
</dbReference>
<accession>A0A9R0T3M2</accession>
<name>A0A9R0T3M2_TRITD</name>
<feature type="region of interest" description="Disordered" evidence="1">
    <location>
        <begin position="62"/>
        <end position="82"/>
    </location>
</feature>
<dbReference type="Proteomes" id="UP000324705">
    <property type="component" value="Chromosome 4B"/>
</dbReference>
<reference evidence="2 3" key="1">
    <citation type="submission" date="2017-09" db="EMBL/GenBank/DDBJ databases">
        <authorList>
            <consortium name="International Durum Wheat Genome Sequencing Consortium (IDWGSC)"/>
            <person name="Milanesi L."/>
        </authorList>
    </citation>
    <scope>NUCLEOTIDE SEQUENCE [LARGE SCALE GENOMIC DNA]</scope>
    <source>
        <strain evidence="3">cv. Svevo</strain>
    </source>
</reference>
<feature type="compositionally biased region" description="Basic and acidic residues" evidence="1">
    <location>
        <begin position="109"/>
        <end position="127"/>
    </location>
</feature>
<evidence type="ECO:0000256" key="1">
    <source>
        <dbReference type="SAM" id="MobiDB-lite"/>
    </source>
</evidence>
<keyword evidence="3" id="KW-1185">Reference proteome</keyword>
<organism evidence="2 3">
    <name type="scientific">Triticum turgidum subsp. durum</name>
    <name type="common">Durum wheat</name>
    <name type="synonym">Triticum durum</name>
    <dbReference type="NCBI Taxonomy" id="4567"/>
    <lineage>
        <taxon>Eukaryota</taxon>
        <taxon>Viridiplantae</taxon>
        <taxon>Streptophyta</taxon>
        <taxon>Embryophyta</taxon>
        <taxon>Tracheophyta</taxon>
        <taxon>Spermatophyta</taxon>
        <taxon>Magnoliopsida</taxon>
        <taxon>Liliopsida</taxon>
        <taxon>Poales</taxon>
        <taxon>Poaceae</taxon>
        <taxon>BOP clade</taxon>
        <taxon>Pooideae</taxon>
        <taxon>Triticodae</taxon>
        <taxon>Triticeae</taxon>
        <taxon>Triticinae</taxon>
        <taxon>Triticum</taxon>
    </lineage>
</organism>
<dbReference type="AlphaFoldDB" id="A0A9R0T3M2"/>
<evidence type="ECO:0000313" key="3">
    <source>
        <dbReference type="Proteomes" id="UP000324705"/>
    </source>
</evidence>
<evidence type="ECO:0000313" key="2">
    <source>
        <dbReference type="EMBL" id="VAI05530.1"/>
    </source>
</evidence>
<gene>
    <name evidence="2" type="ORF">TRITD_4Bv1G096580</name>
</gene>
<dbReference type="Gramene" id="TRITD4Bv1G096580.1">
    <property type="protein sequence ID" value="TRITD4Bv1G096580.1"/>
    <property type="gene ID" value="TRITD4Bv1G096580"/>
</dbReference>
<feature type="region of interest" description="Disordered" evidence="1">
    <location>
        <begin position="109"/>
        <end position="141"/>
    </location>
</feature>
<sequence length="157" mass="17314">MRVLYMCAHPKHHASVSSTALSSFIDPTDEQGGNEGCTPTQEEEKSSLAGCRALPVRHDPRSCPSLTLHRPPSLCSGGGKTSPRAAVLRRRLRPLPLCSPLLPTARRNLTDKYRAEGRRPHGERDNIWSRPPHSSPSCVRGLNCRPRHPSSLLHHAL</sequence>
<protein>
    <submittedName>
        <fullName evidence="2">Uncharacterized protein</fullName>
    </submittedName>
</protein>